<evidence type="ECO:0000313" key="1">
    <source>
        <dbReference type="EMBL" id="OLP54581.1"/>
    </source>
</evidence>
<dbReference type="Proteomes" id="UP000186143">
    <property type="component" value="Unassembled WGS sequence"/>
</dbReference>
<dbReference type="EMBL" id="MSPX01000010">
    <property type="protein sequence ID" value="OQP86002.1"/>
    <property type="molecule type" value="Genomic_DNA"/>
</dbReference>
<reference evidence="1 3" key="1">
    <citation type="submission" date="2016-09" db="EMBL/GenBank/DDBJ databases">
        <title>Rhizobium sp. nov., a novel species isolated from the rice rhizosphere.</title>
        <authorList>
            <person name="Zhao J."/>
            <person name="Zhang X."/>
        </authorList>
    </citation>
    <scope>NUCLEOTIDE SEQUENCE [LARGE SCALE GENOMIC DNA]</scope>
    <source>
        <strain evidence="1 3">MH17</strain>
    </source>
</reference>
<reference evidence="2 4" key="3">
    <citation type="journal article" date="2017" name="Antonie Van Leeuwenhoek">
        <title>Rhizobium rhizosphaerae sp. nov., a novel species isolated from rice rhizosphere.</title>
        <authorList>
            <person name="Zhao J.J."/>
            <person name="Zhang J."/>
            <person name="Zhang R.J."/>
            <person name="Zhang C.W."/>
            <person name="Yin H.Q."/>
            <person name="Zhang X.X."/>
        </authorList>
    </citation>
    <scope>NUCLEOTIDE SEQUENCE [LARGE SCALE GENOMIC DNA]</scope>
    <source>
        <strain evidence="2 4">RD15</strain>
    </source>
</reference>
<dbReference type="STRING" id="1672749.BJF92_04070"/>
<evidence type="ECO:0000313" key="4">
    <source>
        <dbReference type="Proteomes" id="UP000192652"/>
    </source>
</evidence>
<reference evidence="2" key="2">
    <citation type="submission" date="2016-12" db="EMBL/GenBank/DDBJ databases">
        <authorList>
            <person name="Zhang X."/>
            <person name="Zhao J."/>
        </authorList>
    </citation>
    <scope>NUCLEOTIDE SEQUENCE</scope>
    <source>
        <strain evidence="2">RD15</strain>
    </source>
</reference>
<dbReference type="PIRSF" id="PIRSF031780">
    <property type="entry name" value="UCP031780"/>
    <property type="match status" value="1"/>
</dbReference>
<dbReference type="Gene3D" id="1.10.790.20">
    <property type="entry name" value="Domain of unknown function DUF1476"/>
    <property type="match status" value="1"/>
</dbReference>
<dbReference type="InterPro" id="IPR009945">
    <property type="entry name" value="ATPase_inh_sub_z"/>
</dbReference>
<dbReference type="Pfam" id="PF07345">
    <property type="entry name" value="ATPaseInh_sub_z"/>
    <property type="match status" value="1"/>
</dbReference>
<evidence type="ECO:0008006" key="5">
    <source>
        <dbReference type="Google" id="ProtNLM"/>
    </source>
</evidence>
<evidence type="ECO:0000313" key="3">
    <source>
        <dbReference type="Proteomes" id="UP000186143"/>
    </source>
</evidence>
<comment type="caution">
    <text evidence="1">The sequence shown here is derived from an EMBL/GenBank/DDBJ whole genome shotgun (WGS) entry which is preliminary data.</text>
</comment>
<gene>
    <name evidence="1" type="ORF">BJF92_04070</name>
    <name evidence="2" type="ORF">BTR14_13035</name>
</gene>
<dbReference type="Proteomes" id="UP000192652">
    <property type="component" value="Unassembled WGS sequence"/>
</dbReference>
<dbReference type="EMBL" id="MKIO01000033">
    <property type="protein sequence ID" value="OLP54581.1"/>
    <property type="molecule type" value="Genomic_DNA"/>
</dbReference>
<evidence type="ECO:0000313" key="2">
    <source>
        <dbReference type="EMBL" id="OQP86002.1"/>
    </source>
</evidence>
<protein>
    <recommendedName>
        <fullName evidence="5">DUF1476 domain-containing protein</fullName>
    </recommendedName>
</protein>
<dbReference type="AlphaFoldDB" id="A0A1Q9AH76"/>
<accession>A0A1Q9AH76</accession>
<name>A0A1Q9AH76_9HYPH</name>
<organism evidence="1 3">
    <name type="scientific">Xaviernesmea rhizosphaerae</name>
    <dbReference type="NCBI Taxonomy" id="1672749"/>
    <lineage>
        <taxon>Bacteria</taxon>
        <taxon>Pseudomonadati</taxon>
        <taxon>Pseudomonadota</taxon>
        <taxon>Alphaproteobacteria</taxon>
        <taxon>Hyphomicrobiales</taxon>
        <taxon>Rhizobiaceae</taxon>
        <taxon>Rhizobium/Agrobacterium group</taxon>
        <taxon>Xaviernesmea</taxon>
    </lineage>
</organism>
<sequence length="104" mass="11825">MMTALKKRAYALENKFAYDQTFMFKAEARRNALIGLWAASEMHRQDADAYAQEVAVAHVTSPDGAFERVRDDLTAAGLPVDEDELRNRMVALLRDVAREMYDGR</sequence>
<proteinExistence type="predicted"/>
<dbReference type="InterPro" id="IPR038293">
    <property type="entry name" value="ATPase_inh_sub_z_sf"/>
</dbReference>
<keyword evidence="4" id="KW-1185">Reference proteome</keyword>